<dbReference type="SUPFAM" id="SSF64356">
    <property type="entry name" value="SNARE-like"/>
    <property type="match status" value="1"/>
</dbReference>
<dbReference type="Proteomes" id="UP001338582">
    <property type="component" value="Chromosome 4"/>
</dbReference>
<dbReference type="PANTHER" id="PTHR12403">
    <property type="entry name" value="TRAFFICKING PROTEIN PARTICLE COMPLEX SUBUNIT 2"/>
    <property type="match status" value="1"/>
</dbReference>
<dbReference type="InterPro" id="IPR006722">
    <property type="entry name" value="Sedlin"/>
</dbReference>
<evidence type="ECO:0000313" key="2">
    <source>
        <dbReference type="Proteomes" id="UP001338582"/>
    </source>
</evidence>
<accession>A0AAX4HCZ2</accession>
<evidence type="ECO:0008006" key="3">
    <source>
        <dbReference type="Google" id="ProtNLM"/>
    </source>
</evidence>
<sequence length="167" mass="18833">MTNILFVALISRDAKPLYMQMFDERTQNMSSSATAPLEGENQDNGVPKENPGLFLKYNFLAHMALDVFASPMALLSRETAVDGVALLFVQDSVSVYGMESNNGLKIVVGMDNECENNTLRDLFGRIFRCYIRTVCNPFSEVLGVRDCENMLQTERFDARIKEAIRLM</sequence>
<dbReference type="Pfam" id="PF04628">
    <property type="entry name" value="Sedlin_N"/>
    <property type="match status" value="1"/>
</dbReference>
<proteinExistence type="predicted"/>
<dbReference type="GeneID" id="88174716"/>
<keyword evidence="2" id="KW-1185">Reference proteome</keyword>
<reference evidence="1 2" key="1">
    <citation type="submission" date="2023-10" db="EMBL/GenBank/DDBJ databases">
        <title>Draft Genome Sequence of Candida saopaulonensis from a very Premature Infant with Sepsis.</title>
        <authorList>
            <person name="Ning Y."/>
            <person name="Dai R."/>
            <person name="Xiao M."/>
            <person name="Xu Y."/>
            <person name="Yan Q."/>
            <person name="Zhang L."/>
        </authorList>
    </citation>
    <scope>NUCLEOTIDE SEQUENCE [LARGE SCALE GENOMIC DNA]</scope>
    <source>
        <strain evidence="1 2">19XY460</strain>
    </source>
</reference>
<organism evidence="1 2">
    <name type="scientific">Australozyma saopauloensis</name>
    <dbReference type="NCBI Taxonomy" id="291208"/>
    <lineage>
        <taxon>Eukaryota</taxon>
        <taxon>Fungi</taxon>
        <taxon>Dikarya</taxon>
        <taxon>Ascomycota</taxon>
        <taxon>Saccharomycotina</taxon>
        <taxon>Pichiomycetes</taxon>
        <taxon>Metschnikowiaceae</taxon>
        <taxon>Australozyma</taxon>
    </lineage>
</organism>
<name>A0AAX4HCZ2_9ASCO</name>
<dbReference type="RefSeq" id="XP_062878685.1">
    <property type="nucleotide sequence ID" value="XM_063022615.1"/>
</dbReference>
<dbReference type="GO" id="GO:0006888">
    <property type="term" value="P:endoplasmic reticulum to Golgi vesicle-mediated transport"/>
    <property type="evidence" value="ECO:0007669"/>
    <property type="project" value="InterPro"/>
</dbReference>
<dbReference type="GO" id="GO:0005737">
    <property type="term" value="C:cytoplasm"/>
    <property type="evidence" value="ECO:0007669"/>
    <property type="project" value="GOC"/>
</dbReference>
<dbReference type="KEGG" id="asau:88174716"/>
<dbReference type="EMBL" id="CP138897">
    <property type="protein sequence ID" value="WPK26304.1"/>
    <property type="molecule type" value="Genomic_DNA"/>
</dbReference>
<dbReference type="Gene3D" id="3.30.450.70">
    <property type="match status" value="1"/>
</dbReference>
<protein>
    <recommendedName>
        <fullName evidence="3">Trafficking protein particle complex subunit</fullName>
    </recommendedName>
</protein>
<gene>
    <name evidence="1" type="ORF">PUMCH_003653</name>
</gene>
<dbReference type="InterPro" id="IPR011012">
    <property type="entry name" value="Longin-like_dom_sf"/>
</dbReference>
<dbReference type="AlphaFoldDB" id="A0AAX4HCZ2"/>
<evidence type="ECO:0000313" key="1">
    <source>
        <dbReference type="EMBL" id="WPK26304.1"/>
    </source>
</evidence>